<evidence type="ECO:0000256" key="2">
    <source>
        <dbReference type="ARBA" id="ARBA00022747"/>
    </source>
</evidence>
<dbReference type="InterPro" id="IPR000055">
    <property type="entry name" value="Restrct_endonuc_typeI_TRD"/>
</dbReference>
<feature type="domain" description="Type I restriction modification DNA specificity" evidence="4">
    <location>
        <begin position="15"/>
        <end position="171"/>
    </location>
</feature>
<dbReference type="Pfam" id="PF01420">
    <property type="entry name" value="Methylase_S"/>
    <property type="match status" value="2"/>
</dbReference>
<keyword evidence="5" id="KW-0378">Hydrolase</keyword>
<evidence type="ECO:0000256" key="1">
    <source>
        <dbReference type="ARBA" id="ARBA00010923"/>
    </source>
</evidence>
<dbReference type="EMBL" id="CP124755">
    <property type="protein sequence ID" value="WGZ89593.1"/>
    <property type="molecule type" value="Genomic_DNA"/>
</dbReference>
<dbReference type="SUPFAM" id="SSF116734">
    <property type="entry name" value="DNA methylase specificity domain"/>
    <property type="match status" value="2"/>
</dbReference>
<dbReference type="Gene3D" id="3.90.220.20">
    <property type="entry name" value="DNA methylase specificity domains"/>
    <property type="match status" value="2"/>
</dbReference>
<proteinExistence type="inferred from homology"/>
<dbReference type="GO" id="GO:0004519">
    <property type="term" value="F:endonuclease activity"/>
    <property type="evidence" value="ECO:0007669"/>
    <property type="project" value="UniProtKB-KW"/>
</dbReference>
<dbReference type="EC" id="3.1.21.-" evidence="5"/>
<dbReference type="PANTHER" id="PTHR43140">
    <property type="entry name" value="TYPE-1 RESTRICTION ENZYME ECOKI SPECIFICITY PROTEIN"/>
    <property type="match status" value="1"/>
</dbReference>
<organism evidence="5">
    <name type="scientific">Candidatus Thiocaldithrix dubininis</name>
    <dbReference type="NCBI Taxonomy" id="3080823"/>
    <lineage>
        <taxon>Bacteria</taxon>
        <taxon>Pseudomonadati</taxon>
        <taxon>Pseudomonadota</taxon>
        <taxon>Gammaproteobacteria</taxon>
        <taxon>Thiotrichales</taxon>
        <taxon>Thiotrichaceae</taxon>
        <taxon>Candidatus Thiocaldithrix</taxon>
    </lineage>
</organism>
<reference evidence="5" key="2">
    <citation type="submission" date="2023-04" db="EMBL/GenBank/DDBJ databases">
        <authorList>
            <person name="Beletskiy A.V."/>
            <person name="Mardanov A.V."/>
            <person name="Ravin N.V."/>
        </authorList>
    </citation>
    <scope>NUCLEOTIDE SEQUENCE</scope>
    <source>
        <strain evidence="5">GKL-01</strain>
    </source>
</reference>
<protein>
    <submittedName>
        <fullName evidence="5">Restriction endonuclease subunit S</fullName>
        <ecNumber evidence="5">3.1.21.-</ecNumber>
    </submittedName>
</protein>
<accession>A0AA95H4Q3</accession>
<keyword evidence="2" id="KW-0680">Restriction system</keyword>
<keyword evidence="5" id="KW-0540">Nuclease</keyword>
<comment type="similarity">
    <text evidence="1">Belongs to the type-I restriction system S methylase family.</text>
</comment>
<dbReference type="AlphaFoldDB" id="A0AA95H4Q3"/>
<reference evidence="5" key="1">
    <citation type="journal article" date="2023" name="Int. J. Mol. Sci.">
        <title>Metagenomics Revealed a New Genus 'Candidatus Thiocaldithrix dubininis' gen. nov., sp. nov. and a New Species 'Candidatus Thiothrix putei' sp. nov. in the Family Thiotrichaceae, Some Members of Which Have Traits of Both Na+- and H+-Motive Energetics.</title>
        <authorList>
            <person name="Ravin N.V."/>
            <person name="Muntyan M.S."/>
            <person name="Smolyakov D.D."/>
            <person name="Rudenko T.S."/>
            <person name="Beletsky A.V."/>
            <person name="Mardanov A.V."/>
            <person name="Grabovich M.Y."/>
        </authorList>
    </citation>
    <scope>NUCLEOTIDE SEQUENCE</scope>
    <source>
        <strain evidence="5">GKL-01</strain>
    </source>
</reference>
<dbReference type="GO" id="GO:0016787">
    <property type="term" value="F:hydrolase activity"/>
    <property type="evidence" value="ECO:0007669"/>
    <property type="project" value="UniProtKB-KW"/>
</dbReference>
<feature type="domain" description="Type I restriction modification DNA specificity" evidence="4">
    <location>
        <begin position="192"/>
        <end position="348"/>
    </location>
</feature>
<sequence>MSNSRFMEQLLDGVEVEWKALGDVVHMRAGQYISASNIMEKSSKEHRYPCFGGNGIRGFVANNSHNGKHLLIGRQGALCGNVRRTNGKFYATEHAVVVTPSDYINIDFAFHLLTLMNLNQYASQSAQPGLSVGKIEGLKIPIPPLHIQAEIVRILDAFTELTNELTNELNARKKQYNYYRNQLLSFEEGEIEWKTLGNIFHMRAGQHISASKIMEKATNEYIYPCFGGNGIRGYVQERSHEGEYLLIGRQGALCGNIQRIKGQFYATEHAVVVTANPDINIDWAFHFLTLMNLNQYASQSAQPGLTVGKLHTLKIPVPSIDKQTYVASILDKFDALTNSLTEGLPREIALRQQQYAYYRDLLLSFPKHNPHPTSPLTGGGVG</sequence>
<evidence type="ECO:0000259" key="4">
    <source>
        <dbReference type="Pfam" id="PF01420"/>
    </source>
</evidence>
<dbReference type="GO" id="GO:0003677">
    <property type="term" value="F:DNA binding"/>
    <property type="evidence" value="ECO:0007669"/>
    <property type="project" value="UniProtKB-KW"/>
</dbReference>
<dbReference type="Proteomes" id="UP001300672">
    <property type="component" value="Chromosome"/>
</dbReference>
<name>A0AA95H4Q3_9GAMM</name>
<keyword evidence="5" id="KW-0255">Endonuclease</keyword>
<keyword evidence="3" id="KW-0238">DNA-binding</keyword>
<evidence type="ECO:0000256" key="3">
    <source>
        <dbReference type="ARBA" id="ARBA00023125"/>
    </source>
</evidence>
<dbReference type="GO" id="GO:0009307">
    <property type="term" value="P:DNA restriction-modification system"/>
    <property type="evidence" value="ECO:0007669"/>
    <property type="project" value="UniProtKB-KW"/>
</dbReference>
<dbReference type="InterPro" id="IPR051212">
    <property type="entry name" value="Type-I_RE_S_subunit"/>
</dbReference>
<dbReference type="CDD" id="cd17266">
    <property type="entry name" value="RMtype1_S_Sau1132ORF3780P-TRD2-CR2_like"/>
    <property type="match status" value="2"/>
</dbReference>
<dbReference type="InterPro" id="IPR044946">
    <property type="entry name" value="Restrct_endonuc_typeI_TRD_sf"/>
</dbReference>
<dbReference type="KEGG" id="tdu:QJT80_08730"/>
<dbReference type="PANTHER" id="PTHR43140:SF1">
    <property type="entry name" value="TYPE I RESTRICTION ENZYME ECOKI SPECIFICITY SUBUNIT"/>
    <property type="match status" value="1"/>
</dbReference>
<gene>
    <name evidence="5" type="ORF">QJT80_08730</name>
</gene>
<evidence type="ECO:0000313" key="5">
    <source>
        <dbReference type="EMBL" id="WGZ89593.1"/>
    </source>
</evidence>
<dbReference type="REBASE" id="965888">
    <property type="entry name" value="S.TduGKL01ORF8720P"/>
</dbReference>